<protein>
    <submittedName>
        <fullName evidence="1">Uncharacterized protein</fullName>
    </submittedName>
</protein>
<accession>A0A7S4G6E1</accession>
<reference evidence="1" key="1">
    <citation type="submission" date="2021-01" db="EMBL/GenBank/DDBJ databases">
        <authorList>
            <person name="Corre E."/>
            <person name="Pelletier E."/>
            <person name="Niang G."/>
            <person name="Scheremetjew M."/>
            <person name="Finn R."/>
            <person name="Kale V."/>
            <person name="Holt S."/>
            <person name="Cochrane G."/>
            <person name="Meng A."/>
            <person name="Brown T."/>
            <person name="Cohen L."/>
        </authorList>
    </citation>
    <scope>NUCLEOTIDE SEQUENCE</scope>
    <source>
        <strain evidence="1">CCMP1594</strain>
    </source>
</reference>
<dbReference type="EMBL" id="HBJA01110484">
    <property type="protein sequence ID" value="CAE0826851.1"/>
    <property type="molecule type" value="Transcribed_RNA"/>
</dbReference>
<sequence>MIAETIKGNAMGYSAAESLGRASVKQVLKLVFLWRHSFASLKIRVQSVLFGKPFTLGSLQEIRSTAFQLVDGNESFCTASWLRYPVLLLSTEATEARTSTAAQHCPMWCGAAALK</sequence>
<name>A0A7S4G6E1_9EUGL</name>
<proteinExistence type="predicted"/>
<dbReference type="AlphaFoldDB" id="A0A7S4G6E1"/>
<gene>
    <name evidence="1" type="ORF">EGYM00163_LOCUS38108</name>
</gene>
<organism evidence="1">
    <name type="scientific">Eutreptiella gymnastica</name>
    <dbReference type="NCBI Taxonomy" id="73025"/>
    <lineage>
        <taxon>Eukaryota</taxon>
        <taxon>Discoba</taxon>
        <taxon>Euglenozoa</taxon>
        <taxon>Euglenida</taxon>
        <taxon>Spirocuta</taxon>
        <taxon>Euglenophyceae</taxon>
        <taxon>Eutreptiales</taxon>
        <taxon>Eutreptiaceae</taxon>
        <taxon>Eutreptiella</taxon>
    </lineage>
</organism>
<evidence type="ECO:0000313" key="1">
    <source>
        <dbReference type="EMBL" id="CAE0826851.1"/>
    </source>
</evidence>